<comment type="caution">
    <text evidence="1">The sequence shown here is derived from an EMBL/GenBank/DDBJ whole genome shotgun (WGS) entry which is preliminary data.</text>
</comment>
<proteinExistence type="predicted"/>
<accession>A0ABQ2UN45</accession>
<evidence type="ECO:0000313" key="1">
    <source>
        <dbReference type="EMBL" id="GGU41652.1"/>
    </source>
</evidence>
<reference evidence="2" key="1">
    <citation type="journal article" date="2019" name="Int. J. Syst. Evol. Microbiol.">
        <title>The Global Catalogue of Microorganisms (GCM) 10K type strain sequencing project: providing services to taxonomists for standard genome sequencing and annotation.</title>
        <authorList>
            <consortium name="The Broad Institute Genomics Platform"/>
            <consortium name="The Broad Institute Genome Sequencing Center for Infectious Disease"/>
            <person name="Wu L."/>
            <person name="Ma J."/>
        </authorList>
    </citation>
    <scope>NUCLEOTIDE SEQUENCE [LARGE SCALE GENOMIC DNA]</scope>
    <source>
        <strain evidence="2">JCM 3399</strain>
    </source>
</reference>
<keyword evidence="2" id="KW-1185">Reference proteome</keyword>
<gene>
    <name evidence="1" type="ORF">GCM10010211_00810</name>
</gene>
<organism evidence="1 2">
    <name type="scientific">Streptomyces albospinus</name>
    <dbReference type="NCBI Taxonomy" id="285515"/>
    <lineage>
        <taxon>Bacteria</taxon>
        <taxon>Bacillati</taxon>
        <taxon>Actinomycetota</taxon>
        <taxon>Actinomycetes</taxon>
        <taxon>Kitasatosporales</taxon>
        <taxon>Streptomycetaceae</taxon>
        <taxon>Streptomyces</taxon>
    </lineage>
</organism>
<name>A0ABQ2UN45_9ACTN</name>
<sequence length="174" mass="20077">MNHATYAFPEGDLHVTVLPAATQDEYVGGGREKIPYSRLAISSSTDENGEPGFVKIRGRRYRVAARRKRLPDAFVATQGRWRWDNALRRWEYTNEKDQEVGWDTAAARRLGQMVEEAAERFEAEYPDWRWISERLELEGDLRNAEAQRGRICDELRKADAQISHLHTRIAAYAA</sequence>
<evidence type="ECO:0000313" key="2">
    <source>
        <dbReference type="Proteomes" id="UP000654471"/>
    </source>
</evidence>
<dbReference type="RefSeq" id="WP_189295090.1">
    <property type="nucleotide sequence ID" value="NZ_BMRP01000001.1"/>
</dbReference>
<dbReference type="Proteomes" id="UP000654471">
    <property type="component" value="Unassembled WGS sequence"/>
</dbReference>
<dbReference type="EMBL" id="BMRP01000001">
    <property type="protein sequence ID" value="GGU41652.1"/>
    <property type="molecule type" value="Genomic_DNA"/>
</dbReference>
<protein>
    <submittedName>
        <fullName evidence="1">Uncharacterized protein</fullName>
    </submittedName>
</protein>